<name>A0ABU6UMQ1_9FABA</name>
<sequence>MGDKVPPRQWRGPERGIPEPDPESPKNSRTFHSHTHDITLRPHAVVTPSSSGAVVPSTGPRAVAKHSR</sequence>
<proteinExistence type="predicted"/>
<evidence type="ECO:0000313" key="3">
    <source>
        <dbReference type="Proteomes" id="UP001341840"/>
    </source>
</evidence>
<feature type="compositionally biased region" description="Basic and acidic residues" evidence="1">
    <location>
        <begin position="1"/>
        <end position="26"/>
    </location>
</feature>
<reference evidence="2 3" key="1">
    <citation type="journal article" date="2023" name="Plants (Basel)">
        <title>Bridging the Gap: Combining Genomics and Transcriptomics Approaches to Understand Stylosanthes scabra, an Orphan Legume from the Brazilian Caatinga.</title>
        <authorList>
            <person name="Ferreira-Neto J.R.C."/>
            <person name="da Silva M.D."/>
            <person name="Binneck E."/>
            <person name="de Melo N.F."/>
            <person name="da Silva R.H."/>
            <person name="de Melo A.L.T.M."/>
            <person name="Pandolfi V."/>
            <person name="Bustamante F.O."/>
            <person name="Brasileiro-Vidal A.C."/>
            <person name="Benko-Iseppon A.M."/>
        </authorList>
    </citation>
    <scope>NUCLEOTIDE SEQUENCE [LARGE SCALE GENOMIC DNA]</scope>
    <source>
        <tissue evidence="2">Leaves</tissue>
    </source>
</reference>
<gene>
    <name evidence="2" type="ORF">PIB30_064284</name>
</gene>
<feature type="non-terminal residue" evidence="2">
    <location>
        <position position="68"/>
    </location>
</feature>
<evidence type="ECO:0000313" key="2">
    <source>
        <dbReference type="EMBL" id="MED6161815.1"/>
    </source>
</evidence>
<dbReference type="EMBL" id="JASCZI010121453">
    <property type="protein sequence ID" value="MED6161815.1"/>
    <property type="molecule type" value="Genomic_DNA"/>
</dbReference>
<evidence type="ECO:0000256" key="1">
    <source>
        <dbReference type="SAM" id="MobiDB-lite"/>
    </source>
</evidence>
<comment type="caution">
    <text evidence="2">The sequence shown here is derived from an EMBL/GenBank/DDBJ whole genome shotgun (WGS) entry which is preliminary data.</text>
</comment>
<protein>
    <submittedName>
        <fullName evidence="2">Uncharacterized protein</fullName>
    </submittedName>
</protein>
<dbReference type="Proteomes" id="UP001341840">
    <property type="component" value="Unassembled WGS sequence"/>
</dbReference>
<keyword evidence="3" id="KW-1185">Reference proteome</keyword>
<organism evidence="2 3">
    <name type="scientific">Stylosanthes scabra</name>
    <dbReference type="NCBI Taxonomy" id="79078"/>
    <lineage>
        <taxon>Eukaryota</taxon>
        <taxon>Viridiplantae</taxon>
        <taxon>Streptophyta</taxon>
        <taxon>Embryophyta</taxon>
        <taxon>Tracheophyta</taxon>
        <taxon>Spermatophyta</taxon>
        <taxon>Magnoliopsida</taxon>
        <taxon>eudicotyledons</taxon>
        <taxon>Gunneridae</taxon>
        <taxon>Pentapetalae</taxon>
        <taxon>rosids</taxon>
        <taxon>fabids</taxon>
        <taxon>Fabales</taxon>
        <taxon>Fabaceae</taxon>
        <taxon>Papilionoideae</taxon>
        <taxon>50 kb inversion clade</taxon>
        <taxon>dalbergioids sensu lato</taxon>
        <taxon>Dalbergieae</taxon>
        <taxon>Pterocarpus clade</taxon>
        <taxon>Stylosanthes</taxon>
    </lineage>
</organism>
<feature type="region of interest" description="Disordered" evidence="1">
    <location>
        <begin position="1"/>
        <end position="68"/>
    </location>
</feature>
<accession>A0ABU6UMQ1</accession>